<evidence type="ECO:0000313" key="2">
    <source>
        <dbReference type="EMBL" id="RDU66644.1"/>
    </source>
</evidence>
<proteinExistence type="predicted"/>
<dbReference type="RefSeq" id="WP_115571339.1">
    <property type="nucleotide sequence ID" value="NZ_NXLT01000005.1"/>
</dbReference>
<dbReference type="OrthoDB" id="5324286at2"/>
<keyword evidence="3" id="KW-1185">Reference proteome</keyword>
<dbReference type="PROSITE" id="PS51257">
    <property type="entry name" value="PROKAR_LIPOPROTEIN"/>
    <property type="match status" value="1"/>
</dbReference>
<dbReference type="AlphaFoldDB" id="A0A3D8IPS9"/>
<keyword evidence="1" id="KW-0732">Signal</keyword>
<sequence length="169" mass="18205">MKKIYVLLISGFVALAFLGCPSKNELGNTSDFGLKGAPNWVLGKSDADLYGVGSAQIKNNKVDWAIKEATIKGTAELATTLQGKIEQKARILESNGESESVIAIRQSVEALLPGASRTDTWISEGGMVFVKIQIKKLDNETLQKNLSALQKIDQEAAKALAQTVDDLLK</sequence>
<dbReference type="EMBL" id="NXLT01000005">
    <property type="protein sequence ID" value="RDU66644.1"/>
    <property type="molecule type" value="Genomic_DNA"/>
</dbReference>
<feature type="chain" id="PRO_5017614127" evidence="1">
    <location>
        <begin position="19"/>
        <end position="169"/>
    </location>
</feature>
<comment type="caution">
    <text evidence="2">The sequence shown here is derived from an EMBL/GenBank/DDBJ whole genome shotgun (WGS) entry which is preliminary data.</text>
</comment>
<evidence type="ECO:0000256" key="1">
    <source>
        <dbReference type="SAM" id="SignalP"/>
    </source>
</evidence>
<reference evidence="2 3" key="1">
    <citation type="submission" date="2018-04" db="EMBL/GenBank/DDBJ databases">
        <title>Novel Campyloabacter and Helicobacter Species and Strains.</title>
        <authorList>
            <person name="Mannion A.J."/>
            <person name="Shen Z."/>
            <person name="Fox J.G."/>
        </authorList>
    </citation>
    <scope>NUCLEOTIDE SEQUENCE [LARGE SCALE GENOMIC DNA]</scope>
    <source>
        <strain evidence="2 3">MIT 12-6600</strain>
    </source>
</reference>
<organism evidence="2 3">
    <name type="scientific">Helicobacter equorum</name>
    <dbReference type="NCBI Taxonomy" id="361872"/>
    <lineage>
        <taxon>Bacteria</taxon>
        <taxon>Pseudomonadati</taxon>
        <taxon>Campylobacterota</taxon>
        <taxon>Epsilonproteobacteria</taxon>
        <taxon>Campylobacterales</taxon>
        <taxon>Helicobacteraceae</taxon>
        <taxon>Helicobacter</taxon>
    </lineage>
</organism>
<gene>
    <name evidence="2" type="ORF">CQA54_06705</name>
</gene>
<feature type="signal peptide" evidence="1">
    <location>
        <begin position="1"/>
        <end position="18"/>
    </location>
</feature>
<dbReference type="Gene3D" id="3.10.129.140">
    <property type="entry name" value="Helicobacter TNF-alpha-Inducing protein"/>
    <property type="match status" value="1"/>
</dbReference>
<dbReference type="Proteomes" id="UP000256514">
    <property type="component" value="Unassembled WGS sequence"/>
</dbReference>
<name>A0A3D8IPS9_9HELI</name>
<evidence type="ECO:0000313" key="3">
    <source>
        <dbReference type="Proteomes" id="UP000256514"/>
    </source>
</evidence>
<accession>A0A3D8IPS9</accession>
<protein>
    <submittedName>
        <fullName evidence="2">Uncharacterized protein</fullName>
    </submittedName>
</protein>